<accession>A0A1W1CZ40</accession>
<dbReference type="Gene3D" id="2.40.160.20">
    <property type="match status" value="1"/>
</dbReference>
<dbReference type="EMBL" id="FPHH01000160">
    <property type="protein sequence ID" value="SFV70891.1"/>
    <property type="molecule type" value="Genomic_DNA"/>
</dbReference>
<organism evidence="1">
    <name type="scientific">hydrothermal vent metagenome</name>
    <dbReference type="NCBI Taxonomy" id="652676"/>
    <lineage>
        <taxon>unclassified sequences</taxon>
        <taxon>metagenomes</taxon>
        <taxon>ecological metagenomes</taxon>
    </lineage>
</organism>
<gene>
    <name evidence="1" type="ORF">MNB_SM-5-1119</name>
</gene>
<protein>
    <recommendedName>
        <fullName evidence="2">Outer membrane protein beta-barrel domain-containing protein</fullName>
    </recommendedName>
</protein>
<dbReference type="AlphaFoldDB" id="A0A1W1CZ40"/>
<evidence type="ECO:0000313" key="1">
    <source>
        <dbReference type="EMBL" id="SFV70891.1"/>
    </source>
</evidence>
<dbReference type="SUPFAM" id="SSF56925">
    <property type="entry name" value="OMPA-like"/>
    <property type="match status" value="1"/>
</dbReference>
<proteinExistence type="predicted"/>
<reference evidence="1" key="1">
    <citation type="submission" date="2016-10" db="EMBL/GenBank/DDBJ databases">
        <authorList>
            <person name="de Groot N.N."/>
        </authorList>
    </citation>
    <scope>NUCLEOTIDE SEQUENCE</scope>
</reference>
<dbReference type="InterPro" id="IPR011250">
    <property type="entry name" value="OMP/PagP_B-barrel"/>
</dbReference>
<sequence>MKNRFAKVLLPVFLFSGAAMADGVVYPTQSLLGVEVGVANINYDISNKRDTINKTVENLGVKIGAQSHNYRVFLSMNYYTKPDSSYDYIGTYGGELDYLLNISSKTNLYLGVNTGIANMKFRAPHELTKRTISNPYYGVDAGITIHRSRLIDLEFGARFMMLDATNRKNNITYRFNSFMNAYASINFKYQMDD</sequence>
<name>A0A1W1CZ40_9ZZZZ</name>
<evidence type="ECO:0008006" key="2">
    <source>
        <dbReference type="Google" id="ProtNLM"/>
    </source>
</evidence>